<evidence type="ECO:0000259" key="1">
    <source>
        <dbReference type="Pfam" id="PF19954"/>
    </source>
</evidence>
<dbReference type="InterPro" id="IPR045440">
    <property type="entry name" value="VMAP-M1"/>
</dbReference>
<proteinExistence type="predicted"/>
<dbReference type="EMBL" id="JACJRF010000006">
    <property type="protein sequence ID" value="MBD2343634.1"/>
    <property type="molecule type" value="Genomic_DNA"/>
</dbReference>
<feature type="domain" description="vWA-MoxR associated protein C-terminal" evidence="3">
    <location>
        <begin position="269"/>
        <end position="490"/>
    </location>
</feature>
<feature type="domain" description="Effector-associated" evidence="1">
    <location>
        <begin position="1"/>
        <end position="77"/>
    </location>
</feature>
<keyword evidence="5" id="KW-1185">Reference proteome</keyword>
<accession>A0ABR8CMR2</accession>
<comment type="caution">
    <text evidence="4">The sequence shown here is derived from an EMBL/GenBank/DDBJ whole genome shotgun (WGS) entry which is preliminary data.</text>
</comment>
<dbReference type="RefSeq" id="WP_190406102.1">
    <property type="nucleotide sequence ID" value="NZ_JACJRF010000006.1"/>
</dbReference>
<dbReference type="Pfam" id="PF19954">
    <property type="entry name" value="EAD10"/>
    <property type="match status" value="1"/>
</dbReference>
<dbReference type="Pfam" id="PF19963">
    <property type="entry name" value="VMAP-M1"/>
    <property type="match status" value="1"/>
</dbReference>
<feature type="domain" description="vWA-MoxR associated protein middle region 1" evidence="2">
    <location>
        <begin position="136"/>
        <end position="231"/>
    </location>
</feature>
<dbReference type="InterPro" id="IPR045450">
    <property type="entry name" value="VMAP_C"/>
</dbReference>
<dbReference type="Pfam" id="PF20028">
    <property type="entry name" value="VMAP-C"/>
    <property type="match status" value="1"/>
</dbReference>
<protein>
    <submittedName>
        <fullName evidence="4">Uncharacterized protein</fullName>
    </submittedName>
</protein>
<dbReference type="InterPro" id="IPR045429">
    <property type="entry name" value="EAD10"/>
</dbReference>
<organism evidence="4 5">
    <name type="scientific">Anabaena subtropica FACHB-260</name>
    <dbReference type="NCBI Taxonomy" id="2692884"/>
    <lineage>
        <taxon>Bacteria</taxon>
        <taxon>Bacillati</taxon>
        <taxon>Cyanobacteriota</taxon>
        <taxon>Cyanophyceae</taxon>
        <taxon>Nostocales</taxon>
        <taxon>Nostocaceae</taxon>
        <taxon>Anabaena</taxon>
    </lineage>
</organism>
<evidence type="ECO:0000259" key="3">
    <source>
        <dbReference type="Pfam" id="PF20028"/>
    </source>
</evidence>
<name>A0ABR8CMR2_9NOST</name>
<evidence type="ECO:0000313" key="4">
    <source>
        <dbReference type="EMBL" id="MBD2343634.1"/>
    </source>
</evidence>
<evidence type="ECO:0000313" key="5">
    <source>
        <dbReference type="Proteomes" id="UP000607281"/>
    </source>
</evidence>
<gene>
    <name evidence="4" type="ORF">H6G18_05665</name>
</gene>
<evidence type="ECO:0000259" key="2">
    <source>
        <dbReference type="Pfam" id="PF19963"/>
    </source>
</evidence>
<dbReference type="Proteomes" id="UP000607281">
    <property type="component" value="Unassembled WGS sequence"/>
</dbReference>
<sequence length="506" mass="58236">MAPSEYLKQILHRIEKGQQTDEDIKFLHQQLLADVSQVVSQLGQYNVNIGEGKDIHIGDRIYQQLDKEAMEALVKAIQEASGIYQNTQGGDAAARDIDKRITYENCTIIQLLAKDSNLGNDSQSLLNKSYFSGIPQESIQQAYQDALPPDASVWNLEENDITQILKVIEEFRKSLEFVKQLSQDETIPQEIRNNLISLAEELAAKKHSGDKTKPPTNFSSNPKGQLESYLIATLERCDDDNEQFLMNAWLIIDDSLPVNDLSKFISLLDKDEQQLGILCKFNDIPQQINKFLKTSLRHLRGKQYQLIIEVFLPSDLIGTEVDRWKISDPILEEITLGIKYPIRLRSLERLNLDYLDYYLSDWYKYWDKVKDVLHNEAVQELFEHLKQMDNFNFKLLKNNLQNKIGLKVTCAPPKAKIKDLFKAILTATTPIMIWTRYDIPNLDQVTAIDEVLSFKPLCHLCESVRQKREQADAQTEEHLGFHLALLWEDPHRLTPNVMLQLTTPGQ</sequence>
<reference evidence="4 5" key="1">
    <citation type="journal article" date="2020" name="ISME J.">
        <title>Comparative genomics reveals insights into cyanobacterial evolution and habitat adaptation.</title>
        <authorList>
            <person name="Chen M.Y."/>
            <person name="Teng W.K."/>
            <person name="Zhao L."/>
            <person name="Hu C.X."/>
            <person name="Zhou Y.K."/>
            <person name="Han B.P."/>
            <person name="Song L.R."/>
            <person name="Shu W.S."/>
        </authorList>
    </citation>
    <scope>NUCLEOTIDE SEQUENCE [LARGE SCALE GENOMIC DNA]</scope>
    <source>
        <strain evidence="4 5">FACHB-260</strain>
    </source>
</reference>